<comment type="caution">
    <text evidence="9">The sequence shown here is derived from an EMBL/GenBank/DDBJ whole genome shotgun (WGS) entry which is preliminary data.</text>
</comment>
<feature type="compositionally biased region" description="Low complexity" evidence="7">
    <location>
        <begin position="156"/>
        <end position="168"/>
    </location>
</feature>
<keyword evidence="10" id="KW-1185">Reference proteome</keyword>
<dbReference type="Gene3D" id="1.10.510.10">
    <property type="entry name" value="Transferase(Phosphotransferase) domain 1"/>
    <property type="match status" value="1"/>
</dbReference>
<keyword evidence="3" id="KW-0418">Kinase</keyword>
<dbReference type="Proteomes" id="UP000033483">
    <property type="component" value="Unassembled WGS sequence"/>
</dbReference>
<dbReference type="AlphaFoldDB" id="A0A0F4Z835"/>
<protein>
    <recommendedName>
        <fullName evidence="6">mitogen-activated protein kinase kinase</fullName>
        <ecNumber evidence="6">2.7.12.2</ecNumber>
    </recommendedName>
</protein>
<dbReference type="InterPro" id="IPR011009">
    <property type="entry name" value="Kinase-like_dom_sf"/>
</dbReference>
<feature type="compositionally biased region" description="Low complexity" evidence="7">
    <location>
        <begin position="182"/>
        <end position="196"/>
    </location>
</feature>
<reference evidence="9 10" key="1">
    <citation type="submission" date="2015-03" db="EMBL/GenBank/DDBJ databases">
        <authorList>
            <person name="Radwan O."/>
            <person name="Al-Naeli F.A."/>
            <person name="Rendon G.A."/>
            <person name="Fields C."/>
        </authorList>
    </citation>
    <scope>NUCLEOTIDE SEQUENCE [LARGE SCALE GENOMIC DNA]</scope>
    <source>
        <strain evidence="9">CR-DP1</strain>
    </source>
</reference>
<gene>
    <name evidence="9" type="ORF">TD95_004240</name>
</gene>
<dbReference type="GO" id="GO:0005524">
    <property type="term" value="F:ATP binding"/>
    <property type="evidence" value="ECO:0007669"/>
    <property type="project" value="UniProtKB-KW"/>
</dbReference>
<dbReference type="InterPro" id="IPR000719">
    <property type="entry name" value="Prot_kinase_dom"/>
</dbReference>
<dbReference type="OrthoDB" id="10252354at2759"/>
<feature type="compositionally biased region" description="Low complexity" evidence="7">
    <location>
        <begin position="32"/>
        <end position="67"/>
    </location>
</feature>
<evidence type="ECO:0000256" key="4">
    <source>
        <dbReference type="ARBA" id="ARBA00022840"/>
    </source>
</evidence>
<dbReference type="PROSITE" id="PS50011">
    <property type="entry name" value="PROTEIN_KINASE_DOM"/>
    <property type="match status" value="1"/>
</dbReference>
<dbReference type="GO" id="GO:0071474">
    <property type="term" value="P:cellular hyperosmotic response"/>
    <property type="evidence" value="ECO:0007669"/>
    <property type="project" value="TreeGrafter"/>
</dbReference>
<keyword evidence="4" id="KW-0067">ATP-binding</keyword>
<keyword evidence="1" id="KW-0808">Transferase</keyword>
<dbReference type="GO" id="GO:0004708">
    <property type="term" value="F:MAP kinase kinase activity"/>
    <property type="evidence" value="ECO:0007669"/>
    <property type="project" value="UniProtKB-EC"/>
</dbReference>
<dbReference type="InterPro" id="IPR008271">
    <property type="entry name" value="Ser/Thr_kinase_AS"/>
</dbReference>
<keyword evidence="2" id="KW-0547">Nucleotide-binding</keyword>
<feature type="region of interest" description="Disordered" evidence="7">
    <location>
        <begin position="249"/>
        <end position="272"/>
    </location>
</feature>
<evidence type="ECO:0000313" key="9">
    <source>
        <dbReference type="EMBL" id="KKA26510.1"/>
    </source>
</evidence>
<dbReference type="EMBL" id="LAEV01002147">
    <property type="protein sequence ID" value="KKA26510.1"/>
    <property type="molecule type" value="Genomic_DNA"/>
</dbReference>
<dbReference type="PROSITE" id="PS00108">
    <property type="entry name" value="PROTEIN_KINASE_ST"/>
    <property type="match status" value="1"/>
</dbReference>
<evidence type="ECO:0000256" key="6">
    <source>
        <dbReference type="ARBA" id="ARBA00038999"/>
    </source>
</evidence>
<evidence type="ECO:0000256" key="3">
    <source>
        <dbReference type="ARBA" id="ARBA00022777"/>
    </source>
</evidence>
<comment type="similarity">
    <text evidence="5">Belongs to the protein kinase superfamily. STE Ser/Thr protein kinase family. MAP kinase kinase subfamily.</text>
</comment>
<dbReference type="Pfam" id="PF00069">
    <property type="entry name" value="Pkinase"/>
    <property type="match status" value="1"/>
</dbReference>
<evidence type="ECO:0000313" key="10">
    <source>
        <dbReference type="Proteomes" id="UP000033483"/>
    </source>
</evidence>
<feature type="compositionally biased region" description="Low complexity" evidence="7">
    <location>
        <begin position="80"/>
        <end position="115"/>
    </location>
</feature>
<dbReference type="Gene3D" id="3.30.200.20">
    <property type="entry name" value="Phosphorylase Kinase, domain 1"/>
    <property type="match status" value="2"/>
</dbReference>
<dbReference type="PANTHER" id="PTHR48013">
    <property type="entry name" value="DUAL SPECIFICITY MITOGEN-ACTIVATED PROTEIN KINASE KINASE 5-RELATED"/>
    <property type="match status" value="1"/>
</dbReference>
<feature type="region of interest" description="Disordered" evidence="7">
    <location>
        <begin position="407"/>
        <end position="433"/>
    </location>
</feature>
<feature type="region of interest" description="Disordered" evidence="7">
    <location>
        <begin position="80"/>
        <end position="214"/>
    </location>
</feature>
<dbReference type="SUPFAM" id="SSF56112">
    <property type="entry name" value="Protein kinase-like (PK-like)"/>
    <property type="match status" value="1"/>
</dbReference>
<evidence type="ECO:0000256" key="5">
    <source>
        <dbReference type="ARBA" id="ARBA00038035"/>
    </source>
</evidence>
<proteinExistence type="inferred from homology"/>
<organism evidence="9 10">
    <name type="scientific">Thielaviopsis punctulata</name>
    <dbReference type="NCBI Taxonomy" id="72032"/>
    <lineage>
        <taxon>Eukaryota</taxon>
        <taxon>Fungi</taxon>
        <taxon>Dikarya</taxon>
        <taxon>Ascomycota</taxon>
        <taxon>Pezizomycotina</taxon>
        <taxon>Sordariomycetes</taxon>
        <taxon>Hypocreomycetidae</taxon>
        <taxon>Microascales</taxon>
        <taxon>Ceratocystidaceae</taxon>
        <taxon>Thielaviopsis</taxon>
    </lineage>
</organism>
<accession>A0A0F4Z835</accession>
<dbReference type="SMART" id="SM00220">
    <property type="entry name" value="S_TKc"/>
    <property type="match status" value="1"/>
</dbReference>
<dbReference type="EC" id="2.7.12.2" evidence="6"/>
<dbReference type="PANTHER" id="PTHR48013:SF25">
    <property type="entry name" value="MAP KINASE KINASE PBS2"/>
    <property type="match status" value="1"/>
</dbReference>
<name>A0A0F4Z835_9PEZI</name>
<evidence type="ECO:0000259" key="8">
    <source>
        <dbReference type="PROSITE" id="PS50011"/>
    </source>
</evidence>
<feature type="domain" description="Protein kinase" evidence="8">
    <location>
        <begin position="373"/>
        <end position="677"/>
    </location>
</feature>
<sequence>MTASKFSPRELFKRTFSGSKSPTSESEDRMNAPSSSSPLPSPALTSSSIAASSPSTASTSPSASAAAPFAAFAPASASASTSTTVSASASTSSSSSSSSSLASTSPSNAATSPLSDNVRRMPSLRQVPESGPVHTSSNPLGMLKSQRQPFGVSHLTASASASSTPTPSGRGTRMRDLMNRRAAAASPGAQAAASSSVTPNGTETPAQREMNPKVPMATPPMKLQMPGGAPPPMKLQMPGGVPAMKLQMPGRPAAPGQSHSAPGATKPGAKAKDLATRRGAMMKMTLDASDMNNGRSLSMAARGSRPAASTATAALMDKANAKKARFGGSQLDEFREFINPEEGWLNFDGSATLTKDGVHFANGNTYRMSLNEIESLGELGKGNYGTVYKVRHAKNRQVRMGPGLSGAKPLLKHSATDPTPVSQAGGAAGKNDDDELSGTIMAMKEIGMELDKAKFKTIAKELMILHQCSSPYIIDFYGAFMQDGFVYMCIEYMDGGSVDKLYSDGVPEDVLQHITLATVLGLNELKEKHNIIHRDVKPTNILVNTRGQVKICDFGVSGDLVASKAKTNIGCQSYMPPERINSGTVSLAGADVDGGGYGVQSDIWSLGLSIIECALGKYPYDVDAGILVQLNTIVKGEAPKLPESGYSPAAHDFVARCLAKNPIQRPSYTVLLRHPWLASVMKPATISEEDEDVEAVTAGVGGVGLGTSKSHVQQPGDKLVADWVKTQLRKNGVSV</sequence>
<evidence type="ECO:0000256" key="7">
    <source>
        <dbReference type="SAM" id="MobiDB-lite"/>
    </source>
</evidence>
<feature type="region of interest" description="Disordered" evidence="7">
    <location>
        <begin position="1"/>
        <end position="67"/>
    </location>
</feature>
<evidence type="ECO:0000256" key="1">
    <source>
        <dbReference type="ARBA" id="ARBA00022679"/>
    </source>
</evidence>
<evidence type="ECO:0000256" key="2">
    <source>
        <dbReference type="ARBA" id="ARBA00022741"/>
    </source>
</evidence>